<dbReference type="InterPro" id="IPR039600">
    <property type="entry name" value="TANGO6/Rtp1"/>
</dbReference>
<dbReference type="InterPro" id="IPR019451">
    <property type="entry name" value="Rtp1_C1"/>
</dbReference>
<evidence type="ECO:0000313" key="6">
    <source>
        <dbReference type="EMBL" id="KAK3603874.1"/>
    </source>
</evidence>
<dbReference type="GO" id="GO:0009306">
    <property type="term" value="P:protein secretion"/>
    <property type="evidence" value="ECO:0007669"/>
    <property type="project" value="TreeGrafter"/>
</dbReference>
<dbReference type="Pfam" id="PF10363">
    <property type="entry name" value="RTP1_C1"/>
    <property type="match status" value="1"/>
</dbReference>
<reference evidence="6" key="1">
    <citation type="journal article" date="2021" name="Genome Biol. Evol.">
        <title>A High-Quality Reference Genome for a Parasitic Bivalve with Doubly Uniparental Inheritance (Bivalvia: Unionida).</title>
        <authorList>
            <person name="Smith C.H."/>
        </authorList>
    </citation>
    <scope>NUCLEOTIDE SEQUENCE</scope>
    <source>
        <strain evidence="6">CHS0354</strain>
    </source>
</reference>
<feature type="domain" description="RNA polymerase II assembly factor Rtp1 C-terminal" evidence="3">
    <location>
        <begin position="931"/>
        <end position="1045"/>
    </location>
</feature>
<name>A0AAE0T5R7_9BIVA</name>
<dbReference type="Pfam" id="PF25267">
    <property type="entry name" value="TANGO6_N"/>
    <property type="match status" value="2"/>
</dbReference>
<dbReference type="EMBL" id="JAEAOA010002358">
    <property type="protein sequence ID" value="KAK3603874.1"/>
    <property type="molecule type" value="Genomic_DNA"/>
</dbReference>
<keyword evidence="7" id="KW-1185">Reference proteome</keyword>
<organism evidence="6 7">
    <name type="scientific">Potamilus streckersoni</name>
    <dbReference type="NCBI Taxonomy" id="2493646"/>
    <lineage>
        <taxon>Eukaryota</taxon>
        <taxon>Metazoa</taxon>
        <taxon>Spiralia</taxon>
        <taxon>Lophotrochozoa</taxon>
        <taxon>Mollusca</taxon>
        <taxon>Bivalvia</taxon>
        <taxon>Autobranchia</taxon>
        <taxon>Heteroconchia</taxon>
        <taxon>Palaeoheterodonta</taxon>
        <taxon>Unionida</taxon>
        <taxon>Unionoidea</taxon>
        <taxon>Unionidae</taxon>
        <taxon>Ambleminae</taxon>
        <taxon>Lampsilini</taxon>
        <taxon>Potamilus</taxon>
    </lineage>
</organism>
<comment type="similarity">
    <text evidence="1">Belongs to the Tango6 family.</text>
</comment>
<gene>
    <name evidence="6" type="ORF">CHS0354_042880</name>
</gene>
<feature type="compositionally biased region" description="Basic and acidic residues" evidence="2">
    <location>
        <begin position="900"/>
        <end position="909"/>
    </location>
</feature>
<evidence type="ECO:0000259" key="3">
    <source>
        <dbReference type="Pfam" id="PF10363"/>
    </source>
</evidence>
<dbReference type="SUPFAM" id="SSF48371">
    <property type="entry name" value="ARM repeat"/>
    <property type="match status" value="1"/>
</dbReference>
<evidence type="ECO:0000259" key="5">
    <source>
        <dbReference type="Pfam" id="PF25267"/>
    </source>
</evidence>
<evidence type="ECO:0000259" key="4">
    <source>
        <dbReference type="Pfam" id="PF23565"/>
    </source>
</evidence>
<feature type="compositionally biased region" description="Basic and acidic residues" evidence="2">
    <location>
        <begin position="829"/>
        <end position="839"/>
    </location>
</feature>
<evidence type="ECO:0000313" key="7">
    <source>
        <dbReference type="Proteomes" id="UP001195483"/>
    </source>
</evidence>
<dbReference type="Proteomes" id="UP001195483">
    <property type="component" value="Unassembled WGS sequence"/>
</dbReference>
<evidence type="ECO:0000256" key="1">
    <source>
        <dbReference type="ARBA" id="ARBA00005724"/>
    </source>
</evidence>
<dbReference type="PANTHER" id="PTHR20959">
    <property type="entry name" value="TRANSPORT AND GOLGI ORGANIZATION PROTEIN 6 FAMILY MEMBER"/>
    <property type="match status" value="1"/>
</dbReference>
<dbReference type="Pfam" id="PF23565">
    <property type="entry name" value="ARM_TANGO6"/>
    <property type="match status" value="1"/>
</dbReference>
<feature type="compositionally biased region" description="Polar residues" evidence="2">
    <location>
        <begin position="863"/>
        <end position="886"/>
    </location>
</feature>
<evidence type="ECO:0000256" key="2">
    <source>
        <dbReference type="SAM" id="MobiDB-lite"/>
    </source>
</evidence>
<sequence length="1193" mass="133589">MAEYLDPAIVIKGLKILTSPDKSTPGTISGHVTVDGMEDALQRNIEAFQDNIEKDMKFFILKQIWTNKDCFLEIPSNSTTRWSFILHCLKLLHILQDSIHHALRGFKYKSKPENIRPSGAPLLSPDTLGVSQQKTILTSVQFIVSLGICPYLQPGVGLPFEKRSEYGKLLGLSVDEMHLDVYQKTYRLFICVKVLMECINTPSLGSLILSRHLSDVLAILLQLLYKAKPEINAIESNANTEKQSCIDNNSKRTKTLAVVSSPMNKEKQFCSDSSGRESYNISESRAEEFLQVLDDGGMRKNEDLTCTIDMEFCEKSLKTLMDRVYPPLLIRELMILQGGPRKKVESNGSPVLLPAPTWLRKACGQLLTQIIMRSQGVKSLLQGMLDTGAKIAGPKTEFTQTSDWRKCDAVAKVIACCPLQVSMREEYYRHVAPQILDIIHYPDQQIAHQFLRVACSTISQMLSQQAEMTESLIIRPLLQPLLSCIDTEDIRIEEESVVIAEECMITTCIEDISKVFFSVSAPNSVLLEFLRPIIHTVFVIYTFIRKGVSHLRNPCLSILVSFIKGMESAVSITCLKMLALNLPATAGFRKMHPCLVLCTASQGGVMVNTKTSKSDIMDFGQEAHVQAVLDILKDLQRDGVTAEFFISLMKELTTLITHEVEKERRRNSEIHLPSQNSLENHIQEQPKEVFFQKLIILNLLAAMCETLGPHCLRSFQHTVEFIKVTLERGIQVCKSTEDEFFGVFESETVTMAIGMLTAIMTGAIQMTTADRETLKELLPLLQELSTNHPDANVQEMATDIRIAIATHGAVWSEVMKSAADRFPSTSQTVKEKTRTDEQYNSKAARKSNRSRIEVLSETDQKLSKTNVDTNTKRTTSKYQSDSQLGTVTKKELENQSSTVNREEKTKESGDEVVSNIRKDDEDVASKNQSKLQKAFEELCDPLLPVRGHGLITLTKLLGAREPEALEKTEVILKIFSENLDHPDSYLYLAAVSGLVALSDQNPDVVVPQLCSEFANFGATQSQIKRSSELRMKLGECLVKTCRKLGGTLPKYREMMLRAILSGCKDVDPFIRASSLSNLGEVCKLLNFSLGGVINEIFECCSSLLKTDKNVEVRKAGAMALTLMLQGLGQDALKVLESVLRDLYHLLKLAIMTEKEEGVRLHVNLALNELDDIMKGFLFPKQTLEKRIRVLDPE</sequence>
<proteinExistence type="inferred from homology"/>
<accession>A0AAE0T5R7</accession>
<evidence type="ECO:0008006" key="8">
    <source>
        <dbReference type="Google" id="ProtNLM"/>
    </source>
</evidence>
<feature type="region of interest" description="Disordered" evidence="2">
    <location>
        <begin position="821"/>
        <end position="912"/>
    </location>
</feature>
<feature type="compositionally biased region" description="Basic and acidic residues" evidence="2">
    <location>
        <begin position="850"/>
        <end position="862"/>
    </location>
</feature>
<feature type="domain" description="TANGO6 N-terminal" evidence="5">
    <location>
        <begin position="308"/>
        <end position="368"/>
    </location>
</feature>
<dbReference type="Gene3D" id="1.25.10.10">
    <property type="entry name" value="Leucine-rich Repeat Variant"/>
    <property type="match status" value="1"/>
</dbReference>
<reference evidence="6" key="3">
    <citation type="submission" date="2023-05" db="EMBL/GenBank/DDBJ databases">
        <authorList>
            <person name="Smith C.H."/>
        </authorList>
    </citation>
    <scope>NUCLEOTIDE SEQUENCE</scope>
    <source>
        <strain evidence="6">CHS0354</strain>
        <tissue evidence="6">Mantle</tissue>
    </source>
</reference>
<dbReference type="PANTHER" id="PTHR20959:SF1">
    <property type="entry name" value="TRANSPORT AND GOLGI ORGANIZATION PROTEIN 6 HOMOLOG"/>
    <property type="match status" value="1"/>
</dbReference>
<comment type="caution">
    <text evidence="6">The sequence shown here is derived from an EMBL/GenBank/DDBJ whole genome shotgun (WGS) entry which is preliminary data.</text>
</comment>
<dbReference type="AlphaFoldDB" id="A0AAE0T5R7"/>
<dbReference type="InterPro" id="IPR057347">
    <property type="entry name" value="TANGO6_N"/>
</dbReference>
<dbReference type="InterPro" id="IPR016024">
    <property type="entry name" value="ARM-type_fold"/>
</dbReference>
<protein>
    <recommendedName>
        <fullName evidence="8">Transport and Golgi organization protein 6 homolog</fullName>
    </recommendedName>
</protein>
<feature type="domain" description="TANGO6 N-terminal" evidence="5">
    <location>
        <begin position="9"/>
        <end position="237"/>
    </location>
</feature>
<feature type="domain" description="TANGO6 HEAT repeat" evidence="4">
    <location>
        <begin position="371"/>
        <end position="636"/>
    </location>
</feature>
<reference evidence="6" key="2">
    <citation type="journal article" date="2021" name="Genome Biol. Evol.">
        <title>Developing a high-quality reference genome for a parasitic bivalve with doubly uniparental inheritance (Bivalvia: Unionida).</title>
        <authorList>
            <person name="Smith C.H."/>
        </authorList>
    </citation>
    <scope>NUCLEOTIDE SEQUENCE</scope>
    <source>
        <strain evidence="6">CHS0354</strain>
        <tissue evidence="6">Mantle</tissue>
    </source>
</reference>
<dbReference type="InterPro" id="IPR011989">
    <property type="entry name" value="ARM-like"/>
</dbReference>
<dbReference type="InterPro" id="IPR057407">
    <property type="entry name" value="HEAT_TANGO6"/>
</dbReference>